<evidence type="ECO:0000313" key="2">
    <source>
        <dbReference type="EMBL" id="CAF1153299.1"/>
    </source>
</evidence>
<proteinExistence type="predicted"/>
<name>A0A814SXV3_9BILA</name>
<evidence type="ECO:0000256" key="1">
    <source>
        <dbReference type="SAM" id="MobiDB-lite"/>
    </source>
</evidence>
<dbReference type="AlphaFoldDB" id="A0A814SXV3"/>
<feature type="compositionally biased region" description="Basic and acidic residues" evidence="1">
    <location>
        <begin position="66"/>
        <end position="79"/>
    </location>
</feature>
<accession>A0A814SXV3</accession>
<organism evidence="2 3">
    <name type="scientific">Brachionus calyciflorus</name>
    <dbReference type="NCBI Taxonomy" id="104777"/>
    <lineage>
        <taxon>Eukaryota</taxon>
        <taxon>Metazoa</taxon>
        <taxon>Spiralia</taxon>
        <taxon>Gnathifera</taxon>
        <taxon>Rotifera</taxon>
        <taxon>Eurotatoria</taxon>
        <taxon>Monogononta</taxon>
        <taxon>Pseudotrocha</taxon>
        <taxon>Ploima</taxon>
        <taxon>Brachionidae</taxon>
        <taxon>Brachionus</taxon>
    </lineage>
</organism>
<feature type="region of interest" description="Disordered" evidence="1">
    <location>
        <begin position="49"/>
        <end position="86"/>
    </location>
</feature>
<gene>
    <name evidence="2" type="ORF">OXX778_LOCUS23368</name>
</gene>
<protein>
    <submittedName>
        <fullName evidence="2">Uncharacterized protein</fullName>
    </submittedName>
</protein>
<dbReference type="EMBL" id="CAJNOC010012354">
    <property type="protein sequence ID" value="CAF1153299.1"/>
    <property type="molecule type" value="Genomic_DNA"/>
</dbReference>
<evidence type="ECO:0000313" key="3">
    <source>
        <dbReference type="Proteomes" id="UP000663879"/>
    </source>
</evidence>
<dbReference type="Proteomes" id="UP000663879">
    <property type="component" value="Unassembled WGS sequence"/>
</dbReference>
<reference evidence="2" key="1">
    <citation type="submission" date="2021-02" db="EMBL/GenBank/DDBJ databases">
        <authorList>
            <person name="Nowell W R."/>
        </authorList>
    </citation>
    <scope>NUCLEOTIDE SEQUENCE</scope>
    <source>
        <strain evidence="2">Ploen Becks lab</strain>
    </source>
</reference>
<comment type="caution">
    <text evidence="2">The sequence shown here is derived from an EMBL/GenBank/DDBJ whole genome shotgun (WGS) entry which is preliminary data.</text>
</comment>
<sequence length="86" mass="10025">KSTNGQDFVDSAESASLVDCPNLIQRYVTKMKLKKLVLPELRDCKSCEEPVPLNNIKKPQQQKVLDYYKKKNTSEDLQKNKKRRKN</sequence>
<keyword evidence="3" id="KW-1185">Reference proteome</keyword>
<feature type="non-terminal residue" evidence="2">
    <location>
        <position position="1"/>
    </location>
</feature>